<dbReference type="KEGG" id="tva:5468210"/>
<protein>
    <submittedName>
        <fullName evidence="1">Uncharacterized protein</fullName>
    </submittedName>
</protein>
<dbReference type="InParanoid" id="A2DA05"/>
<dbReference type="VEuPathDB" id="TrichDB:TVAG_475810"/>
<organism evidence="1 2">
    <name type="scientific">Trichomonas vaginalis (strain ATCC PRA-98 / G3)</name>
    <dbReference type="NCBI Taxonomy" id="412133"/>
    <lineage>
        <taxon>Eukaryota</taxon>
        <taxon>Metamonada</taxon>
        <taxon>Parabasalia</taxon>
        <taxon>Trichomonadida</taxon>
        <taxon>Trichomonadidae</taxon>
        <taxon>Trichomonas</taxon>
    </lineage>
</organism>
<dbReference type="SMR" id="A2DA05"/>
<proteinExistence type="predicted"/>
<gene>
    <name evidence="1" type="ORF">TVAG_475810</name>
</gene>
<reference evidence="1" key="2">
    <citation type="journal article" date="2007" name="Science">
        <title>Draft genome sequence of the sexually transmitted pathogen Trichomonas vaginalis.</title>
        <authorList>
            <person name="Carlton J.M."/>
            <person name="Hirt R.P."/>
            <person name="Silva J.C."/>
            <person name="Delcher A.L."/>
            <person name="Schatz M."/>
            <person name="Zhao Q."/>
            <person name="Wortman J.R."/>
            <person name="Bidwell S.L."/>
            <person name="Alsmark U.C.M."/>
            <person name="Besteiro S."/>
            <person name="Sicheritz-Ponten T."/>
            <person name="Noel C.J."/>
            <person name="Dacks J.B."/>
            <person name="Foster P.G."/>
            <person name="Simillion C."/>
            <person name="Van de Peer Y."/>
            <person name="Miranda-Saavedra D."/>
            <person name="Barton G.J."/>
            <person name="Westrop G.D."/>
            <person name="Mueller S."/>
            <person name="Dessi D."/>
            <person name="Fiori P.L."/>
            <person name="Ren Q."/>
            <person name="Paulsen I."/>
            <person name="Zhang H."/>
            <person name="Bastida-Corcuera F.D."/>
            <person name="Simoes-Barbosa A."/>
            <person name="Brown M.T."/>
            <person name="Hayes R.D."/>
            <person name="Mukherjee M."/>
            <person name="Okumura C.Y."/>
            <person name="Schneider R."/>
            <person name="Smith A.J."/>
            <person name="Vanacova S."/>
            <person name="Villalvazo M."/>
            <person name="Haas B.J."/>
            <person name="Pertea M."/>
            <person name="Feldblyum T.V."/>
            <person name="Utterback T.R."/>
            <person name="Shu C.L."/>
            <person name="Osoegawa K."/>
            <person name="de Jong P.J."/>
            <person name="Hrdy I."/>
            <person name="Horvathova L."/>
            <person name="Zubacova Z."/>
            <person name="Dolezal P."/>
            <person name="Malik S.B."/>
            <person name="Logsdon J.M. Jr."/>
            <person name="Henze K."/>
            <person name="Gupta A."/>
            <person name="Wang C.C."/>
            <person name="Dunne R.L."/>
            <person name="Upcroft J.A."/>
            <person name="Upcroft P."/>
            <person name="White O."/>
            <person name="Salzberg S.L."/>
            <person name="Tang P."/>
            <person name="Chiu C.-H."/>
            <person name="Lee Y.-S."/>
            <person name="Embley T.M."/>
            <person name="Coombs G.H."/>
            <person name="Mottram J.C."/>
            <person name="Tachezy J."/>
            <person name="Fraser-Liggett C.M."/>
            <person name="Johnson P.J."/>
        </authorList>
    </citation>
    <scope>NUCLEOTIDE SEQUENCE [LARGE SCALE GENOMIC DNA]</scope>
    <source>
        <strain evidence="1">G3</strain>
    </source>
</reference>
<name>A2DA05_TRIV3</name>
<evidence type="ECO:0000313" key="1">
    <source>
        <dbReference type="EMBL" id="EAY22653.1"/>
    </source>
</evidence>
<dbReference type="EMBL" id="DS113182">
    <property type="protein sequence ID" value="EAY22653.1"/>
    <property type="molecule type" value="Genomic_DNA"/>
</dbReference>
<reference evidence="1" key="1">
    <citation type="submission" date="2006-10" db="EMBL/GenBank/DDBJ databases">
        <authorList>
            <person name="Amadeo P."/>
            <person name="Zhao Q."/>
            <person name="Wortman J."/>
            <person name="Fraser-Liggett C."/>
            <person name="Carlton J."/>
        </authorList>
    </citation>
    <scope>NUCLEOTIDE SEQUENCE</scope>
    <source>
        <strain evidence="1">G3</strain>
    </source>
</reference>
<evidence type="ECO:0000313" key="2">
    <source>
        <dbReference type="Proteomes" id="UP000001542"/>
    </source>
</evidence>
<dbReference type="Proteomes" id="UP000001542">
    <property type="component" value="Unassembled WGS sequence"/>
</dbReference>
<dbReference type="VEuPathDB" id="TrichDB:TVAGG3_0265790"/>
<keyword evidence="2" id="KW-1185">Reference proteome</keyword>
<dbReference type="AlphaFoldDB" id="A2DA05"/>
<accession>A2DA05</accession>
<sequence>MKVQYKNEFNNKSKEIEKITDKIRKIYDQFFEHDDHMKASTMLNKINAGLEDFYNRSALLDQKYMNQQQKEINKIRREQQRADQMMQKELVAQVKKEQALERANKPIVRRTGRPLVARSFIPKVIKNNDEELRLKALAERRQTEMLFGKFE</sequence>